<evidence type="ECO:0000256" key="4">
    <source>
        <dbReference type="ARBA" id="ARBA00022840"/>
    </source>
</evidence>
<dbReference type="CDD" id="cd03216">
    <property type="entry name" value="ABC_Carb_Monos_I"/>
    <property type="match status" value="1"/>
</dbReference>
<evidence type="ECO:0000256" key="3">
    <source>
        <dbReference type="ARBA" id="ARBA00022741"/>
    </source>
</evidence>
<dbReference type="InterPro" id="IPR003593">
    <property type="entry name" value="AAA+_ATPase"/>
</dbReference>
<dbReference type="InterPro" id="IPR027417">
    <property type="entry name" value="P-loop_NTPase"/>
</dbReference>
<keyword evidence="2" id="KW-0677">Repeat</keyword>
<dbReference type="SMART" id="SM00382">
    <property type="entry name" value="AAA"/>
    <property type="match status" value="2"/>
</dbReference>
<keyword evidence="3" id="KW-0547">Nucleotide-binding</keyword>
<dbReference type="PANTHER" id="PTHR43790:SF9">
    <property type="entry name" value="GALACTOFURANOSE TRANSPORTER ATP-BINDING PROTEIN YTFR"/>
    <property type="match status" value="1"/>
</dbReference>
<dbReference type="PROSITE" id="PS50893">
    <property type="entry name" value="ABC_TRANSPORTER_2"/>
    <property type="match status" value="2"/>
</dbReference>
<evidence type="ECO:0000313" key="6">
    <source>
        <dbReference type="EMBL" id="PSR22713.1"/>
    </source>
</evidence>
<dbReference type="GO" id="GO:0005524">
    <property type="term" value="F:ATP binding"/>
    <property type="evidence" value="ECO:0007669"/>
    <property type="project" value="UniProtKB-KW"/>
</dbReference>
<keyword evidence="4 6" id="KW-0067">ATP-binding</keyword>
<dbReference type="InterPro" id="IPR017871">
    <property type="entry name" value="ABC_transporter-like_CS"/>
</dbReference>
<dbReference type="PANTHER" id="PTHR43790">
    <property type="entry name" value="CARBOHYDRATE TRANSPORT ATP-BINDING PROTEIN MG119-RELATED"/>
    <property type="match status" value="1"/>
</dbReference>
<dbReference type="Gene3D" id="3.40.50.300">
    <property type="entry name" value="P-loop containing nucleotide triphosphate hydrolases"/>
    <property type="match status" value="2"/>
</dbReference>
<dbReference type="AlphaFoldDB" id="A0A2T2WKE9"/>
<evidence type="ECO:0000259" key="5">
    <source>
        <dbReference type="PROSITE" id="PS50893"/>
    </source>
</evidence>
<dbReference type="InterPro" id="IPR003439">
    <property type="entry name" value="ABC_transporter-like_ATP-bd"/>
</dbReference>
<feature type="domain" description="ABC transporter" evidence="5">
    <location>
        <begin position="246"/>
        <end position="497"/>
    </location>
</feature>
<gene>
    <name evidence="6" type="ORF">C7B45_05820</name>
</gene>
<keyword evidence="1" id="KW-0813">Transport</keyword>
<accession>A0A2T2WKE9</accession>
<protein>
    <submittedName>
        <fullName evidence="6">Sugar ABC transporter ATP-binding protein</fullName>
    </submittedName>
</protein>
<dbReference type="SUPFAM" id="SSF52540">
    <property type="entry name" value="P-loop containing nucleoside triphosphate hydrolases"/>
    <property type="match status" value="2"/>
</dbReference>
<comment type="caution">
    <text evidence="6">The sequence shown here is derived from an EMBL/GenBank/DDBJ whole genome shotgun (WGS) entry which is preliminary data.</text>
</comment>
<sequence length="499" mass="54417">MSEILRVAHLNKEYSGVQVLRDFSLTVNAGEVHALIGHNGAGKSTVVRLLSGSEQPTSGGFFVGGHPAVMSSPRIARDFGIYTVFQELRVIDQMTISQNIFLGGELNNKGFVLSREMDRQAHDLLKSYGLSHLDVRQKVRDLSHAEKQLIEIVSAMNGKPKLLILDEPTTALQISEVNTLLETVRKLADQGVAFIFITHKIAEAFSVCSHVTILRNGITVSSGPISQVSQKQVLQHVVGSTVIETDRRRELVSGEPGGQVVLTVQNLRSDVLNVSKMVVERGSVLGLYGLVGSGRTELLETIFGARKFSSGTMLLEGKEYRPHSPVDAVQAGVFLLSEDRKRTGIVPQMSAKTNMVLASLHDFQRWGFVRRGGVNMKVQEYVQKLTIQGNIEGPISHLSGGNQQKVLIARWLIPRGILLMLDEPTKGVDIGVKAQIHTIIRALADEGYAVLVVSSEVEEIAVVSDRVAVMANGMIRAVLCGAEIVERTLIEESLVGGQR</sequence>
<dbReference type="EMBL" id="PXYV01000013">
    <property type="protein sequence ID" value="PSR22713.1"/>
    <property type="molecule type" value="Genomic_DNA"/>
</dbReference>
<reference evidence="6 7" key="1">
    <citation type="journal article" date="2014" name="BMC Genomics">
        <title>Comparison of environmental and isolate Sulfobacillus genomes reveals diverse carbon, sulfur, nitrogen, and hydrogen metabolisms.</title>
        <authorList>
            <person name="Justice N.B."/>
            <person name="Norman A."/>
            <person name="Brown C.T."/>
            <person name="Singh A."/>
            <person name="Thomas B.C."/>
            <person name="Banfield J.F."/>
        </authorList>
    </citation>
    <scope>NUCLEOTIDE SEQUENCE [LARGE SCALE GENOMIC DNA]</scope>
    <source>
        <strain evidence="6">AMDSBA3</strain>
    </source>
</reference>
<organism evidence="6 7">
    <name type="scientific">Sulfobacillus acidophilus</name>
    <dbReference type="NCBI Taxonomy" id="53633"/>
    <lineage>
        <taxon>Bacteria</taxon>
        <taxon>Bacillati</taxon>
        <taxon>Bacillota</taxon>
        <taxon>Clostridia</taxon>
        <taxon>Eubacteriales</taxon>
        <taxon>Clostridiales Family XVII. Incertae Sedis</taxon>
        <taxon>Sulfobacillus</taxon>
    </lineage>
</organism>
<dbReference type="Proteomes" id="UP000241848">
    <property type="component" value="Unassembled WGS sequence"/>
</dbReference>
<evidence type="ECO:0000256" key="1">
    <source>
        <dbReference type="ARBA" id="ARBA00022448"/>
    </source>
</evidence>
<feature type="domain" description="ABC transporter" evidence="5">
    <location>
        <begin position="5"/>
        <end position="241"/>
    </location>
</feature>
<dbReference type="PROSITE" id="PS00211">
    <property type="entry name" value="ABC_TRANSPORTER_1"/>
    <property type="match status" value="1"/>
</dbReference>
<dbReference type="Pfam" id="PF00005">
    <property type="entry name" value="ABC_tran"/>
    <property type="match status" value="2"/>
</dbReference>
<proteinExistence type="predicted"/>
<evidence type="ECO:0000256" key="2">
    <source>
        <dbReference type="ARBA" id="ARBA00022737"/>
    </source>
</evidence>
<dbReference type="InterPro" id="IPR050107">
    <property type="entry name" value="ABC_carbohydrate_import_ATPase"/>
</dbReference>
<evidence type="ECO:0000313" key="7">
    <source>
        <dbReference type="Proteomes" id="UP000241848"/>
    </source>
</evidence>
<dbReference type="GO" id="GO:0016887">
    <property type="term" value="F:ATP hydrolysis activity"/>
    <property type="evidence" value="ECO:0007669"/>
    <property type="project" value="InterPro"/>
</dbReference>
<name>A0A2T2WKE9_9FIRM</name>
<dbReference type="CDD" id="cd03215">
    <property type="entry name" value="ABC_Carb_Monos_II"/>
    <property type="match status" value="1"/>
</dbReference>